<dbReference type="Pfam" id="PF13385">
    <property type="entry name" value="Laminin_G_3"/>
    <property type="match status" value="1"/>
</dbReference>
<dbReference type="SUPFAM" id="SSF49899">
    <property type="entry name" value="Concanavalin A-like lectins/glucanases"/>
    <property type="match status" value="1"/>
</dbReference>
<dbReference type="AlphaFoldDB" id="A0A6C0LJ08"/>
<sequence>MEAQNIYGIDRSGSLSDRGIEFMKSNDYMSNIIFILSLMVIFIIIFNMVVGYFTYLLSPHNSPHLIDGMIDAKDSEMRITQDPNNSNSKTILPSSNQDEGIEFTWSFWVYLDNLDYRRGELKNIFVKGDNMYTQNNNSEDLELYGEINNVINGPGVYLTPHDNKLMFVFNTFENVIEKFEVDNIPMNKWLNVMIRCKGKTIDIFFNSVLTKRFKLQSLPKQNHNDVYIGKDGGFAGYLSNLWYYNYALGTREIANVYNKGANTNLLNDKAKLATNSKESSSILNEHSQNYLSFRWAIG</sequence>
<evidence type="ECO:0000256" key="1">
    <source>
        <dbReference type="SAM" id="Phobius"/>
    </source>
</evidence>
<accession>A0A6C0LJ08</accession>
<protein>
    <recommendedName>
        <fullName evidence="3">LamG-like jellyroll fold domain-containing protein</fullName>
    </recommendedName>
</protein>
<proteinExistence type="predicted"/>
<dbReference type="PANTHER" id="PTHR42535:SF2">
    <property type="entry name" value="CHROMOSOME UNDETERMINED SCAFFOLD_146, WHOLE GENOME SHOTGUN SEQUENCE"/>
    <property type="match status" value="1"/>
</dbReference>
<dbReference type="EMBL" id="MN740497">
    <property type="protein sequence ID" value="QHU29858.1"/>
    <property type="molecule type" value="Genomic_DNA"/>
</dbReference>
<dbReference type="PANTHER" id="PTHR42535">
    <property type="entry name" value="OOKINETE PROTEIN, PUTATIVE-RELATED"/>
    <property type="match status" value="1"/>
</dbReference>
<keyword evidence="1" id="KW-0812">Transmembrane</keyword>
<organism evidence="2">
    <name type="scientific">viral metagenome</name>
    <dbReference type="NCBI Taxonomy" id="1070528"/>
    <lineage>
        <taxon>unclassified sequences</taxon>
        <taxon>metagenomes</taxon>
        <taxon>organismal metagenomes</taxon>
    </lineage>
</organism>
<reference evidence="2" key="1">
    <citation type="journal article" date="2020" name="Nature">
        <title>Giant virus diversity and host interactions through global metagenomics.</title>
        <authorList>
            <person name="Schulz F."/>
            <person name="Roux S."/>
            <person name="Paez-Espino D."/>
            <person name="Jungbluth S."/>
            <person name="Walsh D.A."/>
            <person name="Denef V.J."/>
            <person name="McMahon K.D."/>
            <person name="Konstantinidis K.T."/>
            <person name="Eloe-Fadrosh E.A."/>
            <person name="Kyrpides N.C."/>
            <person name="Woyke T."/>
        </authorList>
    </citation>
    <scope>NUCLEOTIDE SEQUENCE</scope>
    <source>
        <strain evidence="2">GVMAG-M-3300027810-10</strain>
    </source>
</reference>
<evidence type="ECO:0008006" key="3">
    <source>
        <dbReference type="Google" id="ProtNLM"/>
    </source>
</evidence>
<dbReference type="Gene3D" id="2.60.120.200">
    <property type="match status" value="1"/>
</dbReference>
<keyword evidence="1" id="KW-1133">Transmembrane helix</keyword>
<evidence type="ECO:0000313" key="2">
    <source>
        <dbReference type="EMBL" id="QHU29858.1"/>
    </source>
</evidence>
<keyword evidence="1" id="KW-0472">Membrane</keyword>
<feature type="transmembrane region" description="Helical" evidence="1">
    <location>
        <begin position="32"/>
        <end position="55"/>
    </location>
</feature>
<name>A0A6C0LJ08_9ZZZZ</name>
<dbReference type="InterPro" id="IPR013320">
    <property type="entry name" value="ConA-like_dom_sf"/>
</dbReference>